<dbReference type="EMBL" id="JAAXPN010000009">
    <property type="protein sequence ID" value="NKZ24765.1"/>
    <property type="molecule type" value="Genomic_DNA"/>
</dbReference>
<reference evidence="2 3" key="1">
    <citation type="submission" date="2020-04" db="EMBL/GenBank/DDBJ databases">
        <title>MicrobeNet Type strains.</title>
        <authorList>
            <person name="Nicholson A.C."/>
        </authorList>
    </citation>
    <scope>NUCLEOTIDE SEQUENCE [LARGE SCALE GENOMIC DNA]</scope>
    <source>
        <strain evidence="2 3">CCUG 61472</strain>
    </source>
</reference>
<dbReference type="RefSeq" id="WP_168722558.1">
    <property type="nucleotide sequence ID" value="NZ_JAAXPN010000009.1"/>
</dbReference>
<proteinExistence type="predicted"/>
<sequence length="315" mass="36629">MGTVEYMNYGDHAINLAENDLLHDLGYDVISIPESVLDESLPIIQKNLSADDIFFCQGGGNMGDIWPLQERWRQAIYQAFPNNKIVVFSSSVNFDGQSPMLLDTRAAIKECTDITFLMRDQFSYEFAVNNFPNNANVQLVPDMVMTLAKAKSDQMRQNIVTTFLRRDVEKLADDRITKLIDELKQQFEVIDRDTVSDYWYYITPKNRGWFLDQQLKEFQTSKLVVTDRLHGMIFAAITKTPVIVFDNDNHKIFHLYHTWLENIKFIKFIDQSMSQVEIKQAFEELMDNMNYDFPNEDFKNKILAALKVKAGIKNE</sequence>
<evidence type="ECO:0000313" key="2">
    <source>
        <dbReference type="EMBL" id="NKZ24765.1"/>
    </source>
</evidence>
<dbReference type="GO" id="GO:0016740">
    <property type="term" value="F:transferase activity"/>
    <property type="evidence" value="ECO:0007669"/>
    <property type="project" value="UniProtKB-KW"/>
</dbReference>
<dbReference type="InterPro" id="IPR007345">
    <property type="entry name" value="Polysacch_pyruvyl_Trfase"/>
</dbReference>
<protein>
    <submittedName>
        <fullName evidence="2">Exopolysaccharide pyruvyl transferase</fullName>
    </submittedName>
</protein>
<evidence type="ECO:0000259" key="1">
    <source>
        <dbReference type="Pfam" id="PF04230"/>
    </source>
</evidence>
<keyword evidence="3" id="KW-1185">Reference proteome</keyword>
<dbReference type="AlphaFoldDB" id="A0A7X6N498"/>
<keyword evidence="2" id="KW-0808">Transferase</keyword>
<comment type="caution">
    <text evidence="2">The sequence shown here is derived from an EMBL/GenBank/DDBJ whole genome shotgun (WGS) entry which is preliminary data.</text>
</comment>
<dbReference type="Pfam" id="PF04230">
    <property type="entry name" value="PS_pyruv_trans"/>
    <property type="match status" value="1"/>
</dbReference>
<name>A0A7X6N498_9LACO</name>
<organism evidence="2 3">
    <name type="scientific">Periweissella fabalis</name>
    <dbReference type="NCBI Taxonomy" id="1070421"/>
    <lineage>
        <taxon>Bacteria</taxon>
        <taxon>Bacillati</taxon>
        <taxon>Bacillota</taxon>
        <taxon>Bacilli</taxon>
        <taxon>Lactobacillales</taxon>
        <taxon>Lactobacillaceae</taxon>
        <taxon>Periweissella</taxon>
    </lineage>
</organism>
<feature type="domain" description="Polysaccharide pyruvyl transferase" evidence="1">
    <location>
        <begin position="8"/>
        <end position="249"/>
    </location>
</feature>
<evidence type="ECO:0000313" key="3">
    <source>
        <dbReference type="Proteomes" id="UP000549765"/>
    </source>
</evidence>
<accession>A0A7X6N498</accession>
<gene>
    <name evidence="2" type="ORF">HF964_08155</name>
</gene>
<dbReference type="Proteomes" id="UP000549765">
    <property type="component" value="Unassembled WGS sequence"/>
</dbReference>